<dbReference type="EMBL" id="KN837132">
    <property type="protein sequence ID" value="KIJ42096.1"/>
    <property type="molecule type" value="Genomic_DNA"/>
</dbReference>
<gene>
    <name evidence="3" type="ORF">M422DRAFT_31483</name>
</gene>
<sequence length="205" mass="21150">MRLTCVFVVLLSALSAVASPARGKTTTVSTSTATPVASAVGSTSTPGSTDGSPSAPYIFIDNGYDYALGFLTTVPVSGVNVPALIPDYTLASNSYMISSIFMVQPANSTFYEAVQLLTTQGPTGPAPGGLQFVAIQGAQSEGSPGFFISQANENVFNANTKTFRTFVHCPTVTVPGTTLPQLFWAPAGVSAPTGCFDSQFAANVR</sequence>
<keyword evidence="2" id="KW-0732">Signal</keyword>
<feature type="non-terminal residue" evidence="3">
    <location>
        <position position="1"/>
    </location>
</feature>
<dbReference type="AlphaFoldDB" id="A0A0C9VUZ6"/>
<dbReference type="HOGENOM" id="CLU_1338272_0_0_1"/>
<organism evidence="3 4">
    <name type="scientific">Sphaerobolus stellatus (strain SS14)</name>
    <dbReference type="NCBI Taxonomy" id="990650"/>
    <lineage>
        <taxon>Eukaryota</taxon>
        <taxon>Fungi</taxon>
        <taxon>Dikarya</taxon>
        <taxon>Basidiomycota</taxon>
        <taxon>Agaricomycotina</taxon>
        <taxon>Agaricomycetes</taxon>
        <taxon>Phallomycetidae</taxon>
        <taxon>Geastrales</taxon>
        <taxon>Sphaerobolaceae</taxon>
        <taxon>Sphaerobolus</taxon>
    </lineage>
</organism>
<proteinExistence type="predicted"/>
<feature type="region of interest" description="Disordered" evidence="1">
    <location>
        <begin position="25"/>
        <end position="51"/>
    </location>
</feature>
<protein>
    <submittedName>
        <fullName evidence="3">Uncharacterized protein</fullName>
    </submittedName>
</protein>
<name>A0A0C9VUZ6_SPHS4</name>
<accession>A0A0C9VUZ6</accession>
<evidence type="ECO:0000313" key="4">
    <source>
        <dbReference type="Proteomes" id="UP000054279"/>
    </source>
</evidence>
<dbReference type="Proteomes" id="UP000054279">
    <property type="component" value="Unassembled WGS sequence"/>
</dbReference>
<reference evidence="3 4" key="1">
    <citation type="submission" date="2014-06" db="EMBL/GenBank/DDBJ databases">
        <title>Evolutionary Origins and Diversification of the Mycorrhizal Mutualists.</title>
        <authorList>
            <consortium name="DOE Joint Genome Institute"/>
            <consortium name="Mycorrhizal Genomics Consortium"/>
            <person name="Kohler A."/>
            <person name="Kuo A."/>
            <person name="Nagy L.G."/>
            <person name="Floudas D."/>
            <person name="Copeland A."/>
            <person name="Barry K.W."/>
            <person name="Cichocki N."/>
            <person name="Veneault-Fourrey C."/>
            <person name="LaButti K."/>
            <person name="Lindquist E.A."/>
            <person name="Lipzen A."/>
            <person name="Lundell T."/>
            <person name="Morin E."/>
            <person name="Murat C."/>
            <person name="Riley R."/>
            <person name="Ohm R."/>
            <person name="Sun H."/>
            <person name="Tunlid A."/>
            <person name="Henrissat B."/>
            <person name="Grigoriev I.V."/>
            <person name="Hibbett D.S."/>
            <person name="Martin F."/>
        </authorList>
    </citation>
    <scope>NUCLEOTIDE SEQUENCE [LARGE SCALE GENOMIC DNA]</scope>
    <source>
        <strain evidence="3 4">SS14</strain>
    </source>
</reference>
<evidence type="ECO:0000256" key="2">
    <source>
        <dbReference type="SAM" id="SignalP"/>
    </source>
</evidence>
<feature type="signal peptide" evidence="2">
    <location>
        <begin position="1"/>
        <end position="23"/>
    </location>
</feature>
<keyword evidence="4" id="KW-1185">Reference proteome</keyword>
<evidence type="ECO:0000313" key="3">
    <source>
        <dbReference type="EMBL" id="KIJ42096.1"/>
    </source>
</evidence>
<evidence type="ECO:0000256" key="1">
    <source>
        <dbReference type="SAM" id="MobiDB-lite"/>
    </source>
</evidence>
<feature type="chain" id="PRO_5002204869" evidence="2">
    <location>
        <begin position="24"/>
        <end position="205"/>
    </location>
</feature>